<dbReference type="Gene3D" id="1.10.4020.10">
    <property type="entry name" value="DNA breaking-rejoining enzymes"/>
    <property type="match status" value="1"/>
</dbReference>
<dbReference type="Pfam" id="PF00096">
    <property type="entry name" value="zf-C2H2"/>
    <property type="match status" value="4"/>
</dbReference>
<keyword evidence="4" id="KW-0677">Repeat</keyword>
<evidence type="ECO:0000256" key="8">
    <source>
        <dbReference type="ARBA" id="ARBA00023125"/>
    </source>
</evidence>
<feature type="domain" description="C2H2-type" evidence="16">
    <location>
        <begin position="390"/>
        <end position="416"/>
    </location>
</feature>
<accession>A0A8B7B2Z7</accession>
<protein>
    <recommendedName>
        <fullName evidence="12">Zinc finger and SCAN domain-containing protein 4</fullName>
    </recommendedName>
</protein>
<evidence type="ECO:0000256" key="2">
    <source>
        <dbReference type="ARBA" id="ARBA00004123"/>
    </source>
</evidence>
<dbReference type="RefSeq" id="XP_007954555.1">
    <property type="nucleotide sequence ID" value="XM_007956364.1"/>
</dbReference>
<dbReference type="SUPFAM" id="SSF47353">
    <property type="entry name" value="Retrovirus capsid dimerization domain-like"/>
    <property type="match status" value="1"/>
</dbReference>
<dbReference type="InterPro" id="IPR003309">
    <property type="entry name" value="SCAN_dom"/>
</dbReference>
<dbReference type="SMART" id="SM00355">
    <property type="entry name" value="ZnF_C2H2"/>
    <property type="match status" value="4"/>
</dbReference>
<dbReference type="PROSITE" id="PS50157">
    <property type="entry name" value="ZINC_FINGER_C2H2_2"/>
    <property type="match status" value="4"/>
</dbReference>
<evidence type="ECO:0000256" key="6">
    <source>
        <dbReference type="ARBA" id="ARBA00022833"/>
    </source>
</evidence>
<keyword evidence="10 14" id="KW-0539">Nucleus</keyword>
<evidence type="ECO:0000256" key="5">
    <source>
        <dbReference type="ARBA" id="ARBA00022771"/>
    </source>
</evidence>
<sequence length="416" mass="47649">MALDLRTSCWRDSRRKAPGSGHAEPERARAPGFPKRGGSSGLPSSALGVFPYSNSSYVRQELQRLQKAFHRWLRPEQHSKDEMIAQLAREQFLMDERRRDSSVWREEWDSGGRSLEKFMEDLADDCMEPPGYVHVYMQGQEALFSENMPLRDVVGLLTKQLTTGNPTGKNMRSPIKTPQDPSTATERGEDREDSSNLSLKTLHEHDGITSQCNQVPSLRIIQEETCAKPEEDNRESSRRLSLGTSRPQERALGGASRQDVPMEVQPGLSSRPDPATSEAAPTHQSNGGKSPGGGHQERFHKTPKPYRCEDCPRIFRYLSQLEAHQRRHRNERPFICTECHKGFFQTSDLRVHQVIHKRERPFPCSTCDKSFSHRTNLRAHERIHTGEKPYLCSLCGRSYRQSSTYHRHVRTHKKDR</sequence>
<dbReference type="GO" id="GO:0008270">
    <property type="term" value="F:zinc ion binding"/>
    <property type="evidence" value="ECO:0007669"/>
    <property type="project" value="UniProtKB-KW"/>
</dbReference>
<evidence type="ECO:0000256" key="7">
    <source>
        <dbReference type="ARBA" id="ARBA00023015"/>
    </source>
</evidence>
<dbReference type="PANTHER" id="PTHR23226">
    <property type="entry name" value="ZINC FINGER AND SCAN DOMAIN-CONTAINING"/>
    <property type="match status" value="1"/>
</dbReference>
<dbReference type="InterPro" id="IPR036236">
    <property type="entry name" value="Znf_C2H2_sf"/>
</dbReference>
<evidence type="ECO:0000313" key="19">
    <source>
        <dbReference type="RefSeq" id="XP_007954555.1"/>
    </source>
</evidence>
<evidence type="ECO:0000256" key="13">
    <source>
        <dbReference type="PROSITE-ProRule" id="PRU00042"/>
    </source>
</evidence>
<keyword evidence="9" id="KW-0804">Transcription</keyword>
<dbReference type="FunFam" id="3.30.160.60:FF:000097">
    <property type="entry name" value="Zinc finger protein"/>
    <property type="match status" value="1"/>
</dbReference>
<dbReference type="PROSITE" id="PS00028">
    <property type="entry name" value="ZINC_FINGER_C2H2_1"/>
    <property type="match status" value="4"/>
</dbReference>
<proteinExistence type="predicted"/>
<evidence type="ECO:0000256" key="11">
    <source>
        <dbReference type="ARBA" id="ARBA00057330"/>
    </source>
</evidence>
<evidence type="ECO:0000259" key="17">
    <source>
        <dbReference type="PROSITE" id="PS50804"/>
    </source>
</evidence>
<feature type="region of interest" description="Disordered" evidence="15">
    <location>
        <begin position="225"/>
        <end position="305"/>
    </location>
</feature>
<dbReference type="AlphaFoldDB" id="A0A8B7B2Z7"/>
<evidence type="ECO:0000256" key="4">
    <source>
        <dbReference type="ARBA" id="ARBA00022737"/>
    </source>
</evidence>
<comment type="subcellular location">
    <subcellularLocation>
        <location evidence="2 14">Nucleus</location>
    </subcellularLocation>
</comment>
<feature type="region of interest" description="Disordered" evidence="15">
    <location>
        <begin position="161"/>
        <end position="196"/>
    </location>
</feature>
<dbReference type="Proteomes" id="UP000694850">
    <property type="component" value="Unplaced"/>
</dbReference>
<evidence type="ECO:0000313" key="18">
    <source>
        <dbReference type="Proteomes" id="UP000694850"/>
    </source>
</evidence>
<keyword evidence="6" id="KW-0862">Zinc</keyword>
<dbReference type="PANTHER" id="PTHR23226:SF88">
    <property type="entry name" value="ZINC FINGER AND SCAN DOMAIN-CONTAINING PROTEIN 4"/>
    <property type="match status" value="1"/>
</dbReference>
<evidence type="ECO:0000256" key="15">
    <source>
        <dbReference type="SAM" id="MobiDB-lite"/>
    </source>
</evidence>
<dbReference type="OrthoDB" id="8922241at2759"/>
<dbReference type="GO" id="GO:0005634">
    <property type="term" value="C:nucleus"/>
    <property type="evidence" value="ECO:0007669"/>
    <property type="project" value="UniProtKB-SubCell"/>
</dbReference>
<feature type="compositionally biased region" description="Basic and acidic residues" evidence="15">
    <location>
        <begin position="225"/>
        <end position="238"/>
    </location>
</feature>
<dbReference type="FunFam" id="1.10.4020.10:FF:000004">
    <property type="entry name" value="Zinc finger and SCAN domain containing 4"/>
    <property type="match status" value="1"/>
</dbReference>
<feature type="domain" description="C2H2-type" evidence="16">
    <location>
        <begin position="306"/>
        <end position="333"/>
    </location>
</feature>
<dbReference type="FunFam" id="3.30.160.60:FF:001615">
    <property type="entry name" value="Zinc finger and SCAN domain containing 4"/>
    <property type="match status" value="1"/>
</dbReference>
<feature type="domain" description="C2H2-type" evidence="16">
    <location>
        <begin position="334"/>
        <end position="361"/>
    </location>
</feature>
<dbReference type="SMART" id="SM00431">
    <property type="entry name" value="SCAN"/>
    <property type="match status" value="1"/>
</dbReference>
<feature type="domain" description="C2H2-type" evidence="16">
    <location>
        <begin position="362"/>
        <end position="389"/>
    </location>
</feature>
<dbReference type="FunFam" id="3.30.160.60:FF:000358">
    <property type="entry name" value="zinc finger protein 24"/>
    <property type="match status" value="1"/>
</dbReference>
<evidence type="ECO:0000256" key="9">
    <source>
        <dbReference type="ARBA" id="ARBA00023163"/>
    </source>
</evidence>
<feature type="domain" description="SCAN box" evidence="17">
    <location>
        <begin position="50"/>
        <end position="93"/>
    </location>
</feature>
<evidence type="ECO:0000256" key="14">
    <source>
        <dbReference type="PROSITE-ProRule" id="PRU00187"/>
    </source>
</evidence>
<dbReference type="InterPro" id="IPR013087">
    <property type="entry name" value="Znf_C2H2_type"/>
</dbReference>
<dbReference type="FunFam" id="3.30.160.60:FF:001992">
    <property type="entry name" value="Zinc finger and SCAN domain-containing protein 4"/>
    <property type="match status" value="1"/>
</dbReference>
<dbReference type="GO" id="GO:0000981">
    <property type="term" value="F:DNA-binding transcription factor activity, RNA polymerase II-specific"/>
    <property type="evidence" value="ECO:0007669"/>
    <property type="project" value="TreeGrafter"/>
</dbReference>
<comment type="function">
    <text evidence="1">May be involved in transcriptional regulation.</text>
</comment>
<keyword evidence="5 13" id="KW-0863">Zinc-finger</keyword>
<feature type="compositionally biased region" description="Polar residues" evidence="15">
    <location>
        <begin position="161"/>
        <end position="170"/>
    </location>
</feature>
<reference evidence="19" key="1">
    <citation type="submission" date="2025-08" db="UniProtKB">
        <authorList>
            <consortium name="RefSeq"/>
        </authorList>
    </citation>
    <scope>IDENTIFICATION</scope>
</reference>
<keyword evidence="8" id="KW-0238">DNA-binding</keyword>
<gene>
    <name evidence="19" type="primary">ZSCAN4</name>
</gene>
<keyword evidence="3" id="KW-0479">Metal-binding</keyword>
<organism evidence="18 19">
    <name type="scientific">Orycteropus afer afer</name>
    <dbReference type="NCBI Taxonomy" id="1230840"/>
    <lineage>
        <taxon>Eukaryota</taxon>
        <taxon>Metazoa</taxon>
        <taxon>Chordata</taxon>
        <taxon>Craniata</taxon>
        <taxon>Vertebrata</taxon>
        <taxon>Euteleostomi</taxon>
        <taxon>Mammalia</taxon>
        <taxon>Eutheria</taxon>
        <taxon>Afrotheria</taxon>
        <taxon>Tubulidentata</taxon>
        <taxon>Orycteropodidae</taxon>
        <taxon>Orycteropus</taxon>
    </lineage>
</organism>
<keyword evidence="7" id="KW-0805">Transcription regulation</keyword>
<evidence type="ECO:0000256" key="10">
    <source>
        <dbReference type="ARBA" id="ARBA00023242"/>
    </source>
</evidence>
<name>A0A8B7B2Z7_ORYAF</name>
<feature type="region of interest" description="Disordered" evidence="15">
    <location>
        <begin position="1"/>
        <end position="40"/>
    </location>
</feature>
<dbReference type="PROSITE" id="PS50804">
    <property type="entry name" value="SCAN_BOX"/>
    <property type="match status" value="1"/>
</dbReference>
<evidence type="ECO:0000256" key="1">
    <source>
        <dbReference type="ARBA" id="ARBA00003767"/>
    </source>
</evidence>
<feature type="compositionally biased region" description="Basic and acidic residues" evidence="15">
    <location>
        <begin position="295"/>
        <end position="305"/>
    </location>
</feature>
<evidence type="ECO:0000256" key="12">
    <source>
        <dbReference type="ARBA" id="ARBA00072397"/>
    </source>
</evidence>
<evidence type="ECO:0000256" key="3">
    <source>
        <dbReference type="ARBA" id="ARBA00022723"/>
    </source>
</evidence>
<dbReference type="GO" id="GO:0000978">
    <property type="term" value="F:RNA polymerase II cis-regulatory region sequence-specific DNA binding"/>
    <property type="evidence" value="ECO:0007669"/>
    <property type="project" value="TreeGrafter"/>
</dbReference>
<dbReference type="InterPro" id="IPR038269">
    <property type="entry name" value="SCAN_sf"/>
</dbReference>
<dbReference type="SUPFAM" id="SSF57667">
    <property type="entry name" value="beta-beta-alpha zinc fingers"/>
    <property type="match status" value="2"/>
</dbReference>
<dbReference type="Pfam" id="PF02023">
    <property type="entry name" value="SCAN"/>
    <property type="match status" value="1"/>
</dbReference>
<evidence type="ECO:0000259" key="16">
    <source>
        <dbReference type="PROSITE" id="PS50157"/>
    </source>
</evidence>
<dbReference type="Gene3D" id="3.30.160.60">
    <property type="entry name" value="Classic Zinc Finger"/>
    <property type="match status" value="4"/>
</dbReference>
<comment type="function">
    <text evidence="11">Embryonic stem (ES) cell-specific transcription factor required to regulate ES cell pluripotency. Binds telomeres and plays a key role in genomic stability in ES cells by regulating telomere elongation. Acts as an activator of spontaneous telomere sister chromatid exchange (T-SCE) and telomere elongation in undifferentiated ES cells.</text>
</comment>
<keyword evidence="18" id="KW-1185">Reference proteome</keyword>